<sequence>RGSGRFFWCGPPAPAGRPARIEGGNRLSGKNDKKFTNAAENCIQSDKVCTGMNLGEVFCVKYIAKSACFLYNKTKRGINRFWCGSVAGRPVNFTKGEYDYDLFAASSEHVPDHQRS</sequence>
<dbReference type="AlphaFoldDB" id="A0A9E2KKX6"/>
<protein>
    <submittedName>
        <fullName evidence="1">Uncharacterized protein</fullName>
    </submittedName>
</protein>
<dbReference type="Proteomes" id="UP000824178">
    <property type="component" value="Unassembled WGS sequence"/>
</dbReference>
<gene>
    <name evidence="1" type="ORF">H9864_05715</name>
</gene>
<evidence type="ECO:0000313" key="1">
    <source>
        <dbReference type="EMBL" id="MBU3819852.1"/>
    </source>
</evidence>
<reference evidence="1" key="1">
    <citation type="journal article" date="2021" name="PeerJ">
        <title>Extensive microbial diversity within the chicken gut microbiome revealed by metagenomics and culture.</title>
        <authorList>
            <person name="Gilroy R."/>
            <person name="Ravi A."/>
            <person name="Getino M."/>
            <person name="Pursley I."/>
            <person name="Horton D.L."/>
            <person name="Alikhan N.F."/>
            <person name="Baker D."/>
            <person name="Gharbi K."/>
            <person name="Hall N."/>
            <person name="Watson M."/>
            <person name="Adriaenssens E.M."/>
            <person name="Foster-Nyarko E."/>
            <person name="Jarju S."/>
            <person name="Secka A."/>
            <person name="Antonio M."/>
            <person name="Oren A."/>
            <person name="Chaudhuri R.R."/>
            <person name="La Ragione R."/>
            <person name="Hildebrand F."/>
            <person name="Pallen M.J."/>
        </authorList>
    </citation>
    <scope>NUCLEOTIDE SEQUENCE</scope>
    <source>
        <strain evidence="1">742</strain>
    </source>
</reference>
<evidence type="ECO:0000313" key="2">
    <source>
        <dbReference type="Proteomes" id="UP000824178"/>
    </source>
</evidence>
<comment type="caution">
    <text evidence="1">The sequence shown here is derived from an EMBL/GenBank/DDBJ whole genome shotgun (WGS) entry which is preliminary data.</text>
</comment>
<dbReference type="EMBL" id="JAHLFH010000121">
    <property type="protein sequence ID" value="MBU3819852.1"/>
    <property type="molecule type" value="Genomic_DNA"/>
</dbReference>
<accession>A0A9E2KKX6</accession>
<feature type="non-terminal residue" evidence="1">
    <location>
        <position position="1"/>
    </location>
</feature>
<proteinExistence type="predicted"/>
<organism evidence="1 2">
    <name type="scientific">Candidatus Faecalibacterium intestinavium</name>
    <dbReference type="NCBI Taxonomy" id="2838580"/>
    <lineage>
        <taxon>Bacteria</taxon>
        <taxon>Bacillati</taxon>
        <taxon>Bacillota</taxon>
        <taxon>Clostridia</taxon>
        <taxon>Eubacteriales</taxon>
        <taxon>Oscillospiraceae</taxon>
        <taxon>Faecalibacterium</taxon>
    </lineage>
</organism>
<reference evidence="1" key="2">
    <citation type="submission" date="2021-04" db="EMBL/GenBank/DDBJ databases">
        <authorList>
            <person name="Gilroy R."/>
        </authorList>
    </citation>
    <scope>NUCLEOTIDE SEQUENCE</scope>
    <source>
        <strain evidence="1">742</strain>
    </source>
</reference>
<name>A0A9E2KKX6_9FIRM</name>